<evidence type="ECO:0000256" key="2">
    <source>
        <dbReference type="SAM" id="SignalP"/>
    </source>
</evidence>
<dbReference type="Proteomes" id="UP000527143">
    <property type="component" value="Unassembled WGS sequence"/>
</dbReference>
<proteinExistence type="predicted"/>
<evidence type="ECO:0000256" key="1">
    <source>
        <dbReference type="SAM" id="MobiDB-lite"/>
    </source>
</evidence>
<evidence type="ECO:0000313" key="4">
    <source>
        <dbReference type="Proteomes" id="UP000527143"/>
    </source>
</evidence>
<reference evidence="3 4" key="1">
    <citation type="submission" date="2020-08" db="EMBL/GenBank/DDBJ databases">
        <title>Genomic Encyclopedia of Type Strains, Phase IV (KMG-IV): sequencing the most valuable type-strain genomes for metagenomic binning, comparative biology and taxonomic classification.</title>
        <authorList>
            <person name="Goeker M."/>
        </authorList>
    </citation>
    <scope>NUCLEOTIDE SEQUENCE [LARGE SCALE GENOMIC DNA]</scope>
    <source>
        <strain evidence="3 4">DSM 26736</strain>
    </source>
</reference>
<feature type="compositionally biased region" description="Basic and acidic residues" evidence="1">
    <location>
        <begin position="87"/>
        <end position="97"/>
    </location>
</feature>
<keyword evidence="4" id="KW-1185">Reference proteome</keyword>
<accession>A0A840YI96</accession>
<feature type="region of interest" description="Disordered" evidence="1">
    <location>
        <begin position="71"/>
        <end position="97"/>
    </location>
</feature>
<evidence type="ECO:0000313" key="3">
    <source>
        <dbReference type="EMBL" id="MBB5712145.1"/>
    </source>
</evidence>
<name>A0A840YI96_9SPHN</name>
<sequence>MSRTSRLPRATLPSTFATLGIAQSAHAQIAGASADEDAQNARAEPEEEIVVTGSCAQTLAGATEIKRQGPYMGRKQISSTSAKQLGKPRDEKREHYQCHRARKLSFVA</sequence>
<keyword evidence="2" id="KW-0732">Signal</keyword>
<dbReference type="AlphaFoldDB" id="A0A840YI96"/>
<comment type="caution">
    <text evidence="3">The sequence shown here is derived from an EMBL/GenBank/DDBJ whole genome shotgun (WGS) entry which is preliminary data.</text>
</comment>
<gene>
    <name evidence="3" type="ORF">FHT02_003402</name>
</gene>
<feature type="signal peptide" evidence="2">
    <location>
        <begin position="1"/>
        <end position="27"/>
    </location>
</feature>
<protein>
    <submittedName>
        <fullName evidence="3">Uncharacterized protein</fullName>
    </submittedName>
</protein>
<organism evidence="3 4">
    <name type="scientific">Sphingomonas xinjiangensis</name>
    <dbReference type="NCBI Taxonomy" id="643568"/>
    <lineage>
        <taxon>Bacteria</taxon>
        <taxon>Pseudomonadati</taxon>
        <taxon>Pseudomonadota</taxon>
        <taxon>Alphaproteobacteria</taxon>
        <taxon>Sphingomonadales</taxon>
        <taxon>Sphingomonadaceae</taxon>
        <taxon>Sphingomonas</taxon>
    </lineage>
</organism>
<feature type="chain" id="PRO_5032374405" evidence="2">
    <location>
        <begin position="28"/>
        <end position="108"/>
    </location>
</feature>
<dbReference type="EMBL" id="JACIJF010000013">
    <property type="protein sequence ID" value="MBB5712145.1"/>
    <property type="molecule type" value="Genomic_DNA"/>
</dbReference>
<dbReference type="RefSeq" id="WP_184090181.1">
    <property type="nucleotide sequence ID" value="NZ_JACIJF010000013.1"/>
</dbReference>